<dbReference type="Proteomes" id="UP000249061">
    <property type="component" value="Unassembled WGS sequence"/>
</dbReference>
<evidence type="ECO:0000259" key="1">
    <source>
        <dbReference type="Pfam" id="PF00248"/>
    </source>
</evidence>
<reference evidence="2 3" key="1">
    <citation type="submission" date="2017-08" db="EMBL/GenBank/DDBJ databases">
        <title>Infants hospitalized years apart are colonized by the same room-sourced microbial strains.</title>
        <authorList>
            <person name="Brooks B."/>
            <person name="Olm M.R."/>
            <person name="Firek B.A."/>
            <person name="Baker R."/>
            <person name="Thomas B.C."/>
            <person name="Morowitz M.J."/>
            <person name="Banfield J.F."/>
        </authorList>
    </citation>
    <scope>NUCLEOTIDE SEQUENCE [LARGE SCALE GENOMIC DNA]</scope>
    <source>
        <strain evidence="2">S2_003_000_R2_14</strain>
    </source>
</reference>
<dbReference type="PANTHER" id="PTHR43312:SF1">
    <property type="entry name" value="NADP-DEPENDENT OXIDOREDUCTASE DOMAIN-CONTAINING PROTEIN"/>
    <property type="match status" value="1"/>
</dbReference>
<dbReference type="SUPFAM" id="SSF51430">
    <property type="entry name" value="NAD(P)-linked oxidoreductase"/>
    <property type="match status" value="1"/>
</dbReference>
<evidence type="ECO:0000313" key="3">
    <source>
        <dbReference type="Proteomes" id="UP000249061"/>
    </source>
</evidence>
<dbReference type="PANTHER" id="PTHR43312">
    <property type="entry name" value="D-THREO-ALDOSE 1-DEHYDROGENASE"/>
    <property type="match status" value="1"/>
</dbReference>
<feature type="domain" description="NADP-dependent oxidoreductase" evidence="1">
    <location>
        <begin position="36"/>
        <end position="271"/>
    </location>
</feature>
<dbReference type="AlphaFoldDB" id="A0A2W5TG01"/>
<dbReference type="Gene3D" id="3.20.20.100">
    <property type="entry name" value="NADP-dependent oxidoreductase domain"/>
    <property type="match status" value="1"/>
</dbReference>
<dbReference type="EMBL" id="QFQP01000014">
    <property type="protein sequence ID" value="PZR11446.1"/>
    <property type="molecule type" value="Genomic_DNA"/>
</dbReference>
<sequence length="297" mass="32278">MAVLGLGLAALGRPGYMTLQHSGDLPSTEPRAMELHAHEVFDAAYAGGVRHFDAARSYGKSENFLASWLDARGHRDVFISSKWGYRYTAGWRTDAEVHEVKDHSLSHLESQWAESRALLGERLHVHQVHSATLESGVLKDRAVLDRLASLGVPVGLSVTGPRQGDVIDAAMETGIFTWVQATWNVRETSAGPALARAKARGAHTIAKEGMANGLLSSRGDVVGWKEFAHQQATTPDALALGIALQQPFLDVVLSGAATVAQLESNLRARNVGAVDGWEAFSVPPERYWAERSKLRWT</sequence>
<gene>
    <name evidence="2" type="ORF">DI536_17620</name>
</gene>
<dbReference type="Pfam" id="PF00248">
    <property type="entry name" value="Aldo_ket_red"/>
    <property type="match status" value="1"/>
</dbReference>
<evidence type="ECO:0000313" key="2">
    <source>
        <dbReference type="EMBL" id="PZR11446.1"/>
    </source>
</evidence>
<organism evidence="2 3">
    <name type="scientific">Archangium gephyra</name>
    <dbReference type="NCBI Taxonomy" id="48"/>
    <lineage>
        <taxon>Bacteria</taxon>
        <taxon>Pseudomonadati</taxon>
        <taxon>Myxococcota</taxon>
        <taxon>Myxococcia</taxon>
        <taxon>Myxococcales</taxon>
        <taxon>Cystobacterineae</taxon>
        <taxon>Archangiaceae</taxon>
        <taxon>Archangium</taxon>
    </lineage>
</organism>
<dbReference type="InterPro" id="IPR036812">
    <property type="entry name" value="NAD(P)_OxRdtase_dom_sf"/>
</dbReference>
<protein>
    <submittedName>
        <fullName evidence="2">Aldo/keto reductase</fullName>
    </submittedName>
</protein>
<name>A0A2W5TG01_9BACT</name>
<comment type="caution">
    <text evidence="2">The sequence shown here is derived from an EMBL/GenBank/DDBJ whole genome shotgun (WGS) entry which is preliminary data.</text>
</comment>
<dbReference type="InterPro" id="IPR053135">
    <property type="entry name" value="AKR2_Oxidoreductase"/>
</dbReference>
<dbReference type="InterPro" id="IPR023210">
    <property type="entry name" value="NADP_OxRdtase_dom"/>
</dbReference>
<accession>A0A2W5TG01</accession>
<proteinExistence type="predicted"/>